<dbReference type="EMBL" id="JANPWB010000008">
    <property type="protein sequence ID" value="KAJ1166732.1"/>
    <property type="molecule type" value="Genomic_DNA"/>
</dbReference>
<evidence type="ECO:0000313" key="2">
    <source>
        <dbReference type="EMBL" id="KAJ1166732.1"/>
    </source>
</evidence>
<dbReference type="Proteomes" id="UP001066276">
    <property type="component" value="Chromosome 4_2"/>
</dbReference>
<reference evidence="2" key="1">
    <citation type="journal article" date="2022" name="bioRxiv">
        <title>Sequencing and chromosome-scale assembly of the giantPleurodeles waltlgenome.</title>
        <authorList>
            <person name="Brown T."/>
            <person name="Elewa A."/>
            <person name="Iarovenko S."/>
            <person name="Subramanian E."/>
            <person name="Araus A.J."/>
            <person name="Petzold A."/>
            <person name="Susuki M."/>
            <person name="Suzuki K.-i.T."/>
            <person name="Hayashi T."/>
            <person name="Toyoda A."/>
            <person name="Oliveira C."/>
            <person name="Osipova E."/>
            <person name="Leigh N.D."/>
            <person name="Simon A."/>
            <person name="Yun M.H."/>
        </authorList>
    </citation>
    <scope>NUCLEOTIDE SEQUENCE</scope>
    <source>
        <strain evidence="2">20211129_DDA</strain>
        <tissue evidence="2">Liver</tissue>
    </source>
</reference>
<evidence type="ECO:0000256" key="1">
    <source>
        <dbReference type="SAM" id="MobiDB-lite"/>
    </source>
</evidence>
<protein>
    <submittedName>
        <fullName evidence="2">Uncharacterized protein</fullName>
    </submittedName>
</protein>
<name>A0AAV7SRG2_PLEWA</name>
<sequence>MSPGPDRQRRRTPYLTVAEVIQCAGVAHRGEVGQAVFHGPLRRGRLRRLRPLVRARSPASRSHKSVSARFSPASRATRAPGSRAAWPRLGSGAAGSRSGLCCASPSSSASQ</sequence>
<comment type="caution">
    <text evidence="2">The sequence shown here is derived from an EMBL/GenBank/DDBJ whole genome shotgun (WGS) entry which is preliminary data.</text>
</comment>
<feature type="region of interest" description="Disordered" evidence="1">
    <location>
        <begin position="53"/>
        <end position="111"/>
    </location>
</feature>
<feature type="compositionally biased region" description="Low complexity" evidence="1">
    <location>
        <begin position="88"/>
        <end position="104"/>
    </location>
</feature>
<organism evidence="2 3">
    <name type="scientific">Pleurodeles waltl</name>
    <name type="common">Iberian ribbed newt</name>
    <dbReference type="NCBI Taxonomy" id="8319"/>
    <lineage>
        <taxon>Eukaryota</taxon>
        <taxon>Metazoa</taxon>
        <taxon>Chordata</taxon>
        <taxon>Craniata</taxon>
        <taxon>Vertebrata</taxon>
        <taxon>Euteleostomi</taxon>
        <taxon>Amphibia</taxon>
        <taxon>Batrachia</taxon>
        <taxon>Caudata</taxon>
        <taxon>Salamandroidea</taxon>
        <taxon>Salamandridae</taxon>
        <taxon>Pleurodelinae</taxon>
        <taxon>Pleurodeles</taxon>
    </lineage>
</organism>
<evidence type="ECO:0000313" key="3">
    <source>
        <dbReference type="Proteomes" id="UP001066276"/>
    </source>
</evidence>
<accession>A0AAV7SRG2</accession>
<dbReference type="AlphaFoldDB" id="A0AAV7SRG2"/>
<gene>
    <name evidence="2" type="ORF">NDU88_007129</name>
</gene>
<proteinExistence type="predicted"/>
<keyword evidence="3" id="KW-1185">Reference proteome</keyword>